<dbReference type="SUPFAM" id="SSF81321">
    <property type="entry name" value="Family A G protein-coupled receptor-like"/>
    <property type="match status" value="1"/>
</dbReference>
<evidence type="ECO:0000256" key="1">
    <source>
        <dbReference type="SAM" id="Phobius"/>
    </source>
</evidence>
<evidence type="ECO:0000313" key="2">
    <source>
        <dbReference type="EMBL" id="CAF1321931.1"/>
    </source>
</evidence>
<keyword evidence="1" id="KW-1133">Transmembrane helix</keyword>
<dbReference type="Gene3D" id="1.20.1070.10">
    <property type="entry name" value="Rhodopsin 7-helix transmembrane proteins"/>
    <property type="match status" value="1"/>
</dbReference>
<protein>
    <recommendedName>
        <fullName evidence="4">G-protein coupled receptors family 1 profile domain-containing protein</fullName>
    </recommendedName>
</protein>
<proteinExistence type="predicted"/>
<keyword evidence="1" id="KW-0472">Membrane</keyword>
<dbReference type="OrthoDB" id="10038039at2759"/>
<dbReference type="EMBL" id="CAJNOO010003165">
    <property type="protein sequence ID" value="CAF1321931.1"/>
    <property type="molecule type" value="Genomic_DNA"/>
</dbReference>
<dbReference type="Proteomes" id="UP000663882">
    <property type="component" value="Unassembled WGS sequence"/>
</dbReference>
<feature type="transmembrane region" description="Helical" evidence="1">
    <location>
        <begin position="123"/>
        <end position="142"/>
    </location>
</feature>
<dbReference type="AlphaFoldDB" id="A0A815F818"/>
<evidence type="ECO:0008006" key="4">
    <source>
        <dbReference type="Google" id="ProtNLM"/>
    </source>
</evidence>
<comment type="caution">
    <text evidence="2">The sequence shown here is derived from an EMBL/GenBank/DDBJ whole genome shotgun (WGS) entry which is preliminary data.</text>
</comment>
<feature type="transmembrane region" description="Helical" evidence="1">
    <location>
        <begin position="30"/>
        <end position="51"/>
    </location>
</feature>
<sequence length="355" mass="41979">MIGIEIDLINILYFDHTTSSTFYNFFSCNFLPVLIISIASVCLWLSACVAIERVLIESGVLQMFSSRQHSFIVSIFVFIIVNISHIYRIFYRHTAIHPLLKSLELCEFTPSLSIQILDNVVEMLHLLGPCLVHLLCTLWVLFRIIKHKIDLQYDTQTTTSNHRWSTWKQQIHNHRDFFIPPLLIIICILPHVIIFHILRKCPNTLIRMRLNVILNFLVHIPEIFTFFIYIYPSKLYWEQFLQTKIGKLLRCYCCFAKQKTANRKTDRIFLNFSAPIYEKNSYQYHIDWRYNEFTNPSLQLIHCLAIEIFFYTGQENFNPWILFAQPFIAVELNASGRQDIDDCNDATETRSNSYK</sequence>
<evidence type="ECO:0000313" key="3">
    <source>
        <dbReference type="Proteomes" id="UP000663882"/>
    </source>
</evidence>
<feature type="transmembrane region" description="Helical" evidence="1">
    <location>
        <begin position="210"/>
        <end position="231"/>
    </location>
</feature>
<organism evidence="2 3">
    <name type="scientific">Rotaria sordida</name>
    <dbReference type="NCBI Taxonomy" id="392033"/>
    <lineage>
        <taxon>Eukaryota</taxon>
        <taxon>Metazoa</taxon>
        <taxon>Spiralia</taxon>
        <taxon>Gnathifera</taxon>
        <taxon>Rotifera</taxon>
        <taxon>Eurotatoria</taxon>
        <taxon>Bdelloidea</taxon>
        <taxon>Philodinida</taxon>
        <taxon>Philodinidae</taxon>
        <taxon>Rotaria</taxon>
    </lineage>
</organism>
<accession>A0A815F818</accession>
<keyword evidence="1" id="KW-0812">Transmembrane</keyword>
<gene>
    <name evidence="2" type="ORF">RFH988_LOCUS30809</name>
</gene>
<feature type="transmembrane region" description="Helical" evidence="1">
    <location>
        <begin position="177"/>
        <end position="198"/>
    </location>
</feature>
<feature type="transmembrane region" description="Helical" evidence="1">
    <location>
        <begin position="71"/>
        <end position="90"/>
    </location>
</feature>
<name>A0A815F818_9BILA</name>
<reference evidence="2" key="1">
    <citation type="submission" date="2021-02" db="EMBL/GenBank/DDBJ databases">
        <authorList>
            <person name="Nowell W R."/>
        </authorList>
    </citation>
    <scope>NUCLEOTIDE SEQUENCE</scope>
</reference>